<keyword evidence="2" id="KW-0408">Iron</keyword>
<dbReference type="SUPFAM" id="SSF48264">
    <property type="entry name" value="Cytochrome P450"/>
    <property type="match status" value="1"/>
</dbReference>
<keyword evidence="4" id="KW-1185">Reference proteome</keyword>
<dbReference type="PANTHER" id="PTHR46696">
    <property type="entry name" value="P450, PUTATIVE (EUROFUNG)-RELATED"/>
    <property type="match status" value="1"/>
</dbReference>
<evidence type="ECO:0008006" key="5">
    <source>
        <dbReference type="Google" id="ProtNLM"/>
    </source>
</evidence>
<evidence type="ECO:0000313" key="3">
    <source>
        <dbReference type="EMBL" id="EQB00434.1"/>
    </source>
</evidence>
<organism evidence="3 4">
    <name type="scientific">Sphingobium quisquiliarum P25</name>
    <dbReference type="NCBI Taxonomy" id="1329909"/>
    <lineage>
        <taxon>Bacteria</taxon>
        <taxon>Pseudomonadati</taxon>
        <taxon>Pseudomonadota</taxon>
        <taxon>Alphaproteobacteria</taxon>
        <taxon>Sphingomonadales</taxon>
        <taxon>Sphingomonadaceae</taxon>
        <taxon>Sphingobium</taxon>
    </lineage>
</organism>
<proteinExistence type="inferred from homology"/>
<dbReference type="GO" id="GO:0005506">
    <property type="term" value="F:iron ion binding"/>
    <property type="evidence" value="ECO:0007669"/>
    <property type="project" value="InterPro"/>
</dbReference>
<dbReference type="RefSeq" id="WP_021239684.1">
    <property type="nucleotide sequence ID" value="NZ_ATHO01000158.1"/>
</dbReference>
<reference evidence="3 4" key="1">
    <citation type="journal article" date="2013" name="Genome Announc.">
        <title>Draft Genome Sequence of Sphingobium quisquiliarum Strain P25T, a Novel Hexachlorocyclohexane (HCH)-Degrading Bacterium Isolated from an HCH Dumpsite.</title>
        <authorList>
            <person name="Kumar Singh A."/>
            <person name="Sangwan N."/>
            <person name="Sharma A."/>
            <person name="Gupta V."/>
            <person name="Khurana J.P."/>
            <person name="Lal R."/>
        </authorList>
    </citation>
    <scope>NUCLEOTIDE SEQUENCE [LARGE SCALE GENOMIC DNA]</scope>
    <source>
        <strain evidence="3 4">P25</strain>
    </source>
</reference>
<keyword evidence="2" id="KW-0349">Heme</keyword>
<comment type="caution">
    <text evidence="3">The sequence shown here is derived from an EMBL/GenBank/DDBJ whole genome shotgun (WGS) entry which is preliminary data.</text>
</comment>
<sequence length="428" mass="47974">MNMTINTLIPDHIPEENLWDHSLAAFVGELDDPFRAAARLHDGPDIIWTTNALLGTPSWIFTRHALIRKAFSNARLFSSKRGPLTKAFMDPSWQMLPLEADPPEHMHLRKLLQPYFSPAALDERLTKVERLSNTLIDAFIDRGHCEFIEEFASILPNAIVVDMLGMPQTMLQQFLKWEGTLIHSDSAQDRLEAGNAIHDYIRRYVADQVQHPSNDLMAAIAQGEINGRPLSQQEKLGIVYLLFVAGLDTVLASLGWVMNHLANNQALQQRLRNNPQDIPAAVEEFGRAFGVSAPSRVVAEDMVFEGVPMKKGDQLILPTYLAGRDPLAFPDPHVIDINRNPTHATFGAGPHLCLGMHLAKREMQIMLESFLYRMKNIRKKDGGRFEFQTTGTISVSRLDLTWDLSNTKGASIRSHRSAAMIPASVPDH</sequence>
<dbReference type="InterPro" id="IPR002397">
    <property type="entry name" value="Cyt_P450_B"/>
</dbReference>
<dbReference type="InterPro" id="IPR001128">
    <property type="entry name" value="Cyt_P450"/>
</dbReference>
<dbReference type="Gene3D" id="1.10.630.10">
    <property type="entry name" value="Cytochrome P450"/>
    <property type="match status" value="1"/>
</dbReference>
<comment type="similarity">
    <text evidence="1 2">Belongs to the cytochrome P450 family.</text>
</comment>
<dbReference type="GO" id="GO:0016705">
    <property type="term" value="F:oxidoreductase activity, acting on paired donors, with incorporation or reduction of molecular oxygen"/>
    <property type="evidence" value="ECO:0007669"/>
    <property type="project" value="InterPro"/>
</dbReference>
<dbReference type="PRINTS" id="PR00359">
    <property type="entry name" value="BP450"/>
</dbReference>
<dbReference type="InterPro" id="IPR036396">
    <property type="entry name" value="Cyt_P450_sf"/>
</dbReference>
<dbReference type="PANTHER" id="PTHR46696:SF6">
    <property type="entry name" value="P450, PUTATIVE (EUROFUNG)-RELATED"/>
    <property type="match status" value="1"/>
</dbReference>
<dbReference type="GO" id="GO:0020037">
    <property type="term" value="F:heme binding"/>
    <property type="evidence" value="ECO:0007669"/>
    <property type="project" value="InterPro"/>
</dbReference>
<accession>T0HSB3</accession>
<dbReference type="EMBL" id="ATHO01000158">
    <property type="protein sequence ID" value="EQB00434.1"/>
    <property type="molecule type" value="Genomic_DNA"/>
</dbReference>
<keyword evidence="2" id="KW-0503">Monooxygenase</keyword>
<dbReference type="Proteomes" id="UP000015525">
    <property type="component" value="Unassembled WGS sequence"/>
</dbReference>
<dbReference type="PRINTS" id="PR00385">
    <property type="entry name" value="P450"/>
</dbReference>
<name>T0HSB3_9SPHN</name>
<keyword evidence="2" id="KW-0560">Oxidoreductase</keyword>
<evidence type="ECO:0000313" key="4">
    <source>
        <dbReference type="Proteomes" id="UP000015525"/>
    </source>
</evidence>
<dbReference type="PROSITE" id="PS00086">
    <property type="entry name" value="CYTOCHROME_P450"/>
    <property type="match status" value="1"/>
</dbReference>
<evidence type="ECO:0000256" key="2">
    <source>
        <dbReference type="RuleBase" id="RU000461"/>
    </source>
</evidence>
<dbReference type="AlphaFoldDB" id="T0HSB3"/>
<dbReference type="InterPro" id="IPR017972">
    <property type="entry name" value="Cyt_P450_CS"/>
</dbReference>
<dbReference type="Pfam" id="PF00067">
    <property type="entry name" value="p450"/>
    <property type="match status" value="2"/>
</dbReference>
<dbReference type="PATRIC" id="fig|1329909.3.peg.3527"/>
<keyword evidence="2" id="KW-0479">Metal-binding</keyword>
<gene>
    <name evidence="3" type="ORF">L288_18325</name>
</gene>
<evidence type="ECO:0000256" key="1">
    <source>
        <dbReference type="ARBA" id="ARBA00010617"/>
    </source>
</evidence>
<protein>
    <recommendedName>
        <fullName evidence="5">Cytochrome P450</fullName>
    </recommendedName>
</protein>
<dbReference type="GO" id="GO:0004497">
    <property type="term" value="F:monooxygenase activity"/>
    <property type="evidence" value="ECO:0007669"/>
    <property type="project" value="UniProtKB-KW"/>
</dbReference>